<name>A0A6A3NUR1_9STRA</name>
<dbReference type="EMBL" id="QXFU01000267">
    <property type="protein sequence ID" value="KAE9038389.1"/>
    <property type="molecule type" value="Genomic_DNA"/>
</dbReference>
<reference evidence="4 5" key="1">
    <citation type="submission" date="2018-09" db="EMBL/GenBank/DDBJ databases">
        <title>Genomic investigation of the strawberry pathogen Phytophthora fragariae indicates pathogenicity is determined by transcriptional variation in three key races.</title>
        <authorList>
            <person name="Adams T.M."/>
            <person name="Armitage A.D."/>
            <person name="Sobczyk M.K."/>
            <person name="Bates H.J."/>
            <person name="Dunwell J.M."/>
            <person name="Nellist C.F."/>
            <person name="Harrison R.J."/>
        </authorList>
    </citation>
    <scope>NUCLEOTIDE SEQUENCE [LARGE SCALE GENOMIC DNA]</scope>
    <source>
        <strain evidence="3 4">SCRP249</strain>
        <strain evidence="2 5">SCRP324</strain>
    </source>
</reference>
<dbReference type="EMBL" id="QXFV01000177">
    <property type="protein sequence ID" value="KAE9047018.1"/>
    <property type="molecule type" value="Genomic_DNA"/>
</dbReference>
<sequence>MPTTRNQEENGVKNNMSVTEENAEKETVSTVAAPVQMVNDPIQMGSEPVQMGPQTEQTDTDTV</sequence>
<organism evidence="3 4">
    <name type="scientific">Phytophthora rubi</name>
    <dbReference type="NCBI Taxonomy" id="129364"/>
    <lineage>
        <taxon>Eukaryota</taxon>
        <taxon>Sar</taxon>
        <taxon>Stramenopiles</taxon>
        <taxon>Oomycota</taxon>
        <taxon>Peronosporomycetes</taxon>
        <taxon>Peronosporales</taxon>
        <taxon>Peronosporaceae</taxon>
        <taxon>Phytophthora</taxon>
    </lineage>
</organism>
<evidence type="ECO:0000313" key="5">
    <source>
        <dbReference type="Proteomes" id="UP000435112"/>
    </source>
</evidence>
<accession>A0A6A3NUR1</accession>
<feature type="region of interest" description="Disordered" evidence="1">
    <location>
        <begin position="1"/>
        <end position="63"/>
    </location>
</feature>
<dbReference type="Proteomes" id="UP000435112">
    <property type="component" value="Unassembled WGS sequence"/>
</dbReference>
<feature type="compositionally biased region" description="Basic and acidic residues" evidence="1">
    <location>
        <begin position="1"/>
        <end position="11"/>
    </location>
</feature>
<evidence type="ECO:0000313" key="3">
    <source>
        <dbReference type="EMBL" id="KAE9047018.1"/>
    </source>
</evidence>
<proteinExistence type="predicted"/>
<gene>
    <name evidence="3" type="ORF">PR001_g4366</name>
    <name evidence="2" type="ORF">PR002_g6053</name>
</gene>
<dbReference type="Proteomes" id="UP000429607">
    <property type="component" value="Unassembled WGS sequence"/>
</dbReference>
<evidence type="ECO:0000256" key="1">
    <source>
        <dbReference type="SAM" id="MobiDB-lite"/>
    </source>
</evidence>
<protein>
    <submittedName>
        <fullName evidence="3">Uncharacterized protein</fullName>
    </submittedName>
</protein>
<evidence type="ECO:0000313" key="4">
    <source>
        <dbReference type="Proteomes" id="UP000429607"/>
    </source>
</evidence>
<comment type="caution">
    <text evidence="3">The sequence shown here is derived from an EMBL/GenBank/DDBJ whole genome shotgun (WGS) entry which is preliminary data.</text>
</comment>
<evidence type="ECO:0000313" key="2">
    <source>
        <dbReference type="EMBL" id="KAE9038389.1"/>
    </source>
</evidence>
<dbReference type="AlphaFoldDB" id="A0A6A3NUR1"/>